<keyword evidence="3" id="KW-1185">Reference proteome</keyword>
<accession>A0A852SYD2</accession>
<evidence type="ECO:0000313" key="2">
    <source>
        <dbReference type="EMBL" id="NYD74186.1"/>
    </source>
</evidence>
<feature type="signal peptide" evidence="1">
    <location>
        <begin position="1"/>
        <end position="23"/>
    </location>
</feature>
<evidence type="ECO:0000256" key="1">
    <source>
        <dbReference type="SAM" id="SignalP"/>
    </source>
</evidence>
<feature type="chain" id="PRO_5038766270" evidence="1">
    <location>
        <begin position="24"/>
        <end position="135"/>
    </location>
</feature>
<protein>
    <submittedName>
        <fullName evidence="2">Putative secreted protein</fullName>
    </submittedName>
</protein>
<dbReference type="AlphaFoldDB" id="A0A852SYD2"/>
<evidence type="ECO:0000313" key="3">
    <source>
        <dbReference type="Proteomes" id="UP000589620"/>
    </source>
</evidence>
<proteinExistence type="predicted"/>
<dbReference type="RefSeq" id="WP_179455987.1">
    <property type="nucleotide sequence ID" value="NZ_BAAAPX010000001.1"/>
</dbReference>
<dbReference type="Proteomes" id="UP000589620">
    <property type="component" value="Unassembled WGS sequence"/>
</dbReference>
<dbReference type="EMBL" id="JACCBJ010000001">
    <property type="protein sequence ID" value="NYD74186.1"/>
    <property type="molecule type" value="Genomic_DNA"/>
</dbReference>
<reference evidence="2 3" key="1">
    <citation type="submission" date="2020-07" db="EMBL/GenBank/DDBJ databases">
        <title>Sequencing the genomes of 1000 actinobacteria strains.</title>
        <authorList>
            <person name="Klenk H.-P."/>
        </authorList>
    </citation>
    <scope>NUCLEOTIDE SEQUENCE [LARGE SCALE GENOMIC DNA]</scope>
    <source>
        <strain evidence="2 3">DSM 23871</strain>
    </source>
</reference>
<name>A0A852SYD2_9MICO</name>
<gene>
    <name evidence="2" type="ORF">BJ963_001705</name>
</gene>
<sequence>MKLRARASTGVAIAALLVAICLAGCSTEPSGRAAGVETSCLNLRSVVTNLEALRSWCLDHGDAAGAAAWLSGIDNSLKAEAPAHARVRAVTDKLDAQVKLLSGADQKSTLEQLPDALSNVIDELIPARDSACASV</sequence>
<keyword evidence="1" id="KW-0732">Signal</keyword>
<comment type="caution">
    <text evidence="2">The sequence shown here is derived from an EMBL/GenBank/DDBJ whole genome shotgun (WGS) entry which is preliminary data.</text>
</comment>
<organism evidence="2 3">
    <name type="scientific">Leifsonia soli</name>
    <dbReference type="NCBI Taxonomy" id="582665"/>
    <lineage>
        <taxon>Bacteria</taxon>
        <taxon>Bacillati</taxon>
        <taxon>Actinomycetota</taxon>
        <taxon>Actinomycetes</taxon>
        <taxon>Micrococcales</taxon>
        <taxon>Microbacteriaceae</taxon>
        <taxon>Leifsonia</taxon>
    </lineage>
</organism>